<evidence type="ECO:0000313" key="3">
    <source>
        <dbReference type="Proteomes" id="UP001140949"/>
    </source>
</evidence>
<accession>A0AAX6HLH0</accession>
<comment type="caution">
    <text evidence="2">The sequence shown here is derived from an EMBL/GenBank/DDBJ whole genome shotgun (WGS) entry which is preliminary data.</text>
</comment>
<evidence type="ECO:0000313" key="2">
    <source>
        <dbReference type="EMBL" id="KAJ6841578.1"/>
    </source>
</evidence>
<gene>
    <name evidence="2" type="ORF">M6B38_306790</name>
</gene>
<feature type="compositionally biased region" description="Low complexity" evidence="1">
    <location>
        <begin position="25"/>
        <end position="40"/>
    </location>
</feature>
<name>A0AAX6HLH0_IRIPA</name>
<proteinExistence type="predicted"/>
<feature type="region of interest" description="Disordered" evidence="1">
    <location>
        <begin position="1"/>
        <end position="108"/>
    </location>
</feature>
<reference evidence="2" key="2">
    <citation type="submission" date="2023-04" db="EMBL/GenBank/DDBJ databases">
        <authorList>
            <person name="Bruccoleri R.E."/>
            <person name="Oakeley E.J."/>
            <person name="Faust A.-M."/>
            <person name="Dessus-Babus S."/>
            <person name="Altorfer M."/>
            <person name="Burckhardt D."/>
            <person name="Oertli M."/>
            <person name="Naumann U."/>
            <person name="Petersen F."/>
            <person name="Wong J."/>
        </authorList>
    </citation>
    <scope>NUCLEOTIDE SEQUENCE</scope>
    <source>
        <strain evidence="2">GSM-AAB239-AS_SAM_17_03QT</strain>
        <tissue evidence="2">Leaf</tissue>
    </source>
</reference>
<dbReference type="Proteomes" id="UP001140949">
    <property type="component" value="Unassembled WGS sequence"/>
</dbReference>
<dbReference type="AlphaFoldDB" id="A0AAX6HLH0"/>
<sequence>MTEPTTVESFSQLHSSGPRRRRRATTALLPPSASSASTSPATPPPPPSPHAALHLHRARPQVRVPLLPPPLPHLPGPRGPPERAQAGAAARQAGPPPLRHRRAPLRPLLPPLRRVVRRGRRPQQLAPPLRARLGRLHHRPVGRPSRSRGDAGAGAAAAAAFVCRSLDGDSVFLSVPDRSISCL</sequence>
<organism evidence="2 3">
    <name type="scientific">Iris pallida</name>
    <name type="common">Sweet iris</name>
    <dbReference type="NCBI Taxonomy" id="29817"/>
    <lineage>
        <taxon>Eukaryota</taxon>
        <taxon>Viridiplantae</taxon>
        <taxon>Streptophyta</taxon>
        <taxon>Embryophyta</taxon>
        <taxon>Tracheophyta</taxon>
        <taxon>Spermatophyta</taxon>
        <taxon>Magnoliopsida</taxon>
        <taxon>Liliopsida</taxon>
        <taxon>Asparagales</taxon>
        <taxon>Iridaceae</taxon>
        <taxon>Iridoideae</taxon>
        <taxon>Irideae</taxon>
        <taxon>Iris</taxon>
    </lineage>
</organism>
<feature type="compositionally biased region" description="Polar residues" evidence="1">
    <location>
        <begin position="1"/>
        <end position="15"/>
    </location>
</feature>
<evidence type="ECO:0000256" key="1">
    <source>
        <dbReference type="SAM" id="MobiDB-lite"/>
    </source>
</evidence>
<dbReference type="EMBL" id="JANAVB010008564">
    <property type="protein sequence ID" value="KAJ6841578.1"/>
    <property type="molecule type" value="Genomic_DNA"/>
</dbReference>
<keyword evidence="3" id="KW-1185">Reference proteome</keyword>
<reference evidence="2" key="1">
    <citation type="journal article" date="2023" name="GigaByte">
        <title>Genome assembly of the bearded iris, Iris pallida Lam.</title>
        <authorList>
            <person name="Bruccoleri R.E."/>
            <person name="Oakeley E.J."/>
            <person name="Faust A.M.E."/>
            <person name="Altorfer M."/>
            <person name="Dessus-Babus S."/>
            <person name="Burckhardt D."/>
            <person name="Oertli M."/>
            <person name="Naumann U."/>
            <person name="Petersen F."/>
            <person name="Wong J."/>
        </authorList>
    </citation>
    <scope>NUCLEOTIDE SEQUENCE</scope>
    <source>
        <strain evidence="2">GSM-AAB239-AS_SAM_17_03QT</strain>
    </source>
</reference>
<feature type="compositionally biased region" description="Low complexity" evidence="1">
    <location>
        <begin position="82"/>
        <end position="93"/>
    </location>
</feature>
<protein>
    <submittedName>
        <fullName evidence="2">Zinc finger protein 8</fullName>
    </submittedName>
</protein>
<feature type="compositionally biased region" description="Pro residues" evidence="1">
    <location>
        <begin position="66"/>
        <end position="79"/>
    </location>
</feature>